<evidence type="ECO:0000256" key="3">
    <source>
        <dbReference type="ARBA" id="ARBA00022692"/>
    </source>
</evidence>
<proteinExistence type="inferred from homology"/>
<dbReference type="RefSeq" id="XP_022388528.1">
    <property type="nucleotide sequence ID" value="XM_022533297.1"/>
</dbReference>
<dbReference type="Proteomes" id="UP000179179">
    <property type="component" value="Unassembled WGS sequence"/>
</dbReference>
<evidence type="ECO:0008006" key="9">
    <source>
        <dbReference type="Google" id="ProtNLM"/>
    </source>
</evidence>
<dbReference type="PANTHER" id="PTHR21659">
    <property type="entry name" value="HYDROPHOBIC PROTEIN RCI2 LOW TEMPERATURE AND SALT RESPONSIVE PROTEIN LTI6 -RELATED"/>
    <property type="match status" value="1"/>
</dbReference>
<keyword evidence="4 6" id="KW-1133">Transmembrane helix</keyword>
<dbReference type="GO" id="GO:0016020">
    <property type="term" value="C:membrane"/>
    <property type="evidence" value="ECO:0007669"/>
    <property type="project" value="UniProtKB-SubCell"/>
</dbReference>
<organism evidence="7 8">
    <name type="scientific">Aspergillus bombycis</name>
    <dbReference type="NCBI Taxonomy" id="109264"/>
    <lineage>
        <taxon>Eukaryota</taxon>
        <taxon>Fungi</taxon>
        <taxon>Dikarya</taxon>
        <taxon>Ascomycota</taxon>
        <taxon>Pezizomycotina</taxon>
        <taxon>Eurotiomycetes</taxon>
        <taxon>Eurotiomycetidae</taxon>
        <taxon>Eurotiales</taxon>
        <taxon>Aspergillaceae</taxon>
        <taxon>Aspergillus</taxon>
    </lineage>
</organism>
<dbReference type="EMBL" id="LYCR01000050">
    <property type="protein sequence ID" value="OGM44811.1"/>
    <property type="molecule type" value="Genomic_DNA"/>
</dbReference>
<dbReference type="PROSITE" id="PS01309">
    <property type="entry name" value="UPF0057"/>
    <property type="match status" value="1"/>
</dbReference>
<accession>A0A1F7ZZD6</accession>
<sequence>MAGTCSMLCLILVTLFIPPLGVFLISGCSADFFINILLTILGYASLLTQSLVFSAEYTMTSMAMSPPICTITFNSMSTAQLTQNRYLPGHIHAFYLEYVYYRQRDGATGRAPGVYSERIQRGGHHETTYGAIQN</sequence>
<feature type="transmembrane region" description="Helical" evidence="6">
    <location>
        <begin position="32"/>
        <end position="55"/>
    </location>
</feature>
<gene>
    <name evidence="7" type="ORF">ABOM_006168</name>
</gene>
<keyword evidence="3 6" id="KW-0812">Transmembrane</keyword>
<keyword evidence="8" id="KW-1185">Reference proteome</keyword>
<dbReference type="OrthoDB" id="2152119at2759"/>
<name>A0A1F7ZZD6_9EURO</name>
<evidence type="ECO:0000256" key="1">
    <source>
        <dbReference type="ARBA" id="ARBA00004370"/>
    </source>
</evidence>
<evidence type="ECO:0000256" key="2">
    <source>
        <dbReference type="ARBA" id="ARBA00009530"/>
    </source>
</evidence>
<comment type="similarity">
    <text evidence="2">Belongs to the UPF0057 (PMP3) family.</text>
</comment>
<dbReference type="AlphaFoldDB" id="A0A1F7ZZD6"/>
<feature type="transmembrane region" description="Helical" evidence="6">
    <location>
        <begin position="7"/>
        <end position="26"/>
    </location>
</feature>
<reference evidence="7 8" key="1">
    <citation type="journal article" date="2016" name="Genome Biol. Evol.">
        <title>Draft genome sequence of an aflatoxigenic Aspergillus species, A. bombycis.</title>
        <authorList>
            <person name="Moore G.G."/>
            <person name="Mack B.M."/>
            <person name="Beltz S.B."/>
            <person name="Gilbert M.K."/>
        </authorList>
    </citation>
    <scope>NUCLEOTIDE SEQUENCE [LARGE SCALE GENOMIC DNA]</scope>
    <source>
        <strain evidence="8">NRRL 26010</strain>
    </source>
</reference>
<comment type="caution">
    <text evidence="7">The sequence shown here is derived from an EMBL/GenBank/DDBJ whole genome shotgun (WGS) entry which is preliminary data.</text>
</comment>
<evidence type="ECO:0000256" key="4">
    <source>
        <dbReference type="ARBA" id="ARBA00022989"/>
    </source>
</evidence>
<evidence type="ECO:0000313" key="7">
    <source>
        <dbReference type="EMBL" id="OGM44811.1"/>
    </source>
</evidence>
<protein>
    <recommendedName>
        <fullName evidence="9">Stress response RCI peptide</fullName>
    </recommendedName>
</protein>
<dbReference type="PANTHER" id="PTHR21659:SF42">
    <property type="entry name" value="UPF0057 MEMBRANE PROTEIN ZK632.10-RELATED"/>
    <property type="match status" value="1"/>
</dbReference>
<dbReference type="Pfam" id="PF01679">
    <property type="entry name" value="Pmp3"/>
    <property type="match status" value="1"/>
</dbReference>
<comment type="subcellular location">
    <subcellularLocation>
        <location evidence="1">Membrane</location>
    </subcellularLocation>
</comment>
<dbReference type="GeneID" id="34449558"/>
<dbReference type="InterPro" id="IPR000612">
    <property type="entry name" value="PMP3"/>
</dbReference>
<evidence type="ECO:0000256" key="5">
    <source>
        <dbReference type="ARBA" id="ARBA00023136"/>
    </source>
</evidence>
<keyword evidence="5 6" id="KW-0472">Membrane</keyword>
<evidence type="ECO:0000313" key="8">
    <source>
        <dbReference type="Proteomes" id="UP000179179"/>
    </source>
</evidence>
<dbReference type="STRING" id="109264.A0A1F7ZZD6"/>
<evidence type="ECO:0000256" key="6">
    <source>
        <dbReference type="SAM" id="Phobius"/>
    </source>
</evidence>